<dbReference type="OMA" id="MICHILY"/>
<evidence type="ECO:0000256" key="1">
    <source>
        <dbReference type="ARBA" id="ARBA00008535"/>
    </source>
</evidence>
<organism evidence="5 6">
    <name type="scientific">Lottia gigantea</name>
    <name type="common">Giant owl limpet</name>
    <dbReference type="NCBI Taxonomy" id="225164"/>
    <lineage>
        <taxon>Eukaryota</taxon>
        <taxon>Metazoa</taxon>
        <taxon>Spiralia</taxon>
        <taxon>Lophotrochozoa</taxon>
        <taxon>Mollusca</taxon>
        <taxon>Gastropoda</taxon>
        <taxon>Patellogastropoda</taxon>
        <taxon>Lottioidea</taxon>
        <taxon>Lottiidae</taxon>
        <taxon>Lottia</taxon>
    </lineage>
</organism>
<evidence type="ECO:0000313" key="5">
    <source>
        <dbReference type="EMBL" id="ESO91124.1"/>
    </source>
</evidence>
<comment type="similarity">
    <text evidence="1">Belongs to the TRAFAC class TrmE-Era-EngA-EngB-Septin-like GTPase superfamily. AIG1/Toc34/Toc159-like paraseptin GTPase family. IAN subfamily.</text>
</comment>
<gene>
    <name evidence="5" type="ORF">LOTGIDRAFT_78964</name>
</gene>
<dbReference type="PANTHER" id="PTHR10903">
    <property type="entry name" value="GTPASE, IMAP FAMILY MEMBER-RELATED"/>
    <property type="match status" value="1"/>
</dbReference>
<feature type="non-terminal residue" evidence="5">
    <location>
        <position position="131"/>
    </location>
</feature>
<evidence type="ECO:0000259" key="4">
    <source>
        <dbReference type="PROSITE" id="PS51720"/>
    </source>
</evidence>
<keyword evidence="3" id="KW-0342">GTP-binding</keyword>
<protein>
    <recommendedName>
        <fullName evidence="4">AIG1-type G domain-containing protein</fullName>
    </recommendedName>
</protein>
<dbReference type="RefSeq" id="XP_009057817.1">
    <property type="nucleotide sequence ID" value="XM_009059569.1"/>
</dbReference>
<dbReference type="PROSITE" id="PS51720">
    <property type="entry name" value="G_AIG1"/>
    <property type="match status" value="1"/>
</dbReference>
<dbReference type="InterPro" id="IPR006703">
    <property type="entry name" value="G_AIG1"/>
</dbReference>
<dbReference type="Gene3D" id="3.40.50.300">
    <property type="entry name" value="P-loop containing nucleotide triphosphate hydrolases"/>
    <property type="match status" value="1"/>
</dbReference>
<dbReference type="EMBL" id="KB202283">
    <property type="protein sequence ID" value="ESO91124.1"/>
    <property type="molecule type" value="Genomic_DNA"/>
</dbReference>
<dbReference type="PANTHER" id="PTHR10903:SF184">
    <property type="entry name" value="GTP-BINDING PROTEIN A"/>
    <property type="match status" value="1"/>
</dbReference>
<evidence type="ECO:0000256" key="3">
    <source>
        <dbReference type="ARBA" id="ARBA00023134"/>
    </source>
</evidence>
<keyword evidence="6" id="KW-1185">Reference proteome</keyword>
<dbReference type="GeneID" id="20252365"/>
<dbReference type="SUPFAM" id="SSF52540">
    <property type="entry name" value="P-loop containing nucleoside triphosphate hydrolases"/>
    <property type="match status" value="1"/>
</dbReference>
<dbReference type="Pfam" id="PF04548">
    <property type="entry name" value="AIG1"/>
    <property type="match status" value="1"/>
</dbReference>
<dbReference type="OrthoDB" id="431287at2759"/>
<dbReference type="CTD" id="20252365"/>
<sequence>LVLVGRTGSGKSSLGNSLLCPSGSEKPFKSEKSANSITTQCQLARAILKDGTLLTIVDTPGLFNIYTPNEITIKKIVKSKTICAPGPHVIVFVLDLKRFIIEEIETMEILKKLFGTDAMKHIIVVITGKDK</sequence>
<dbReference type="KEGG" id="lgi:LOTGIDRAFT_78964"/>
<name>V4BQG3_LOTGI</name>
<evidence type="ECO:0000256" key="2">
    <source>
        <dbReference type="ARBA" id="ARBA00022741"/>
    </source>
</evidence>
<dbReference type="HOGENOM" id="CLU_010468_4_0_1"/>
<feature type="non-terminal residue" evidence="5">
    <location>
        <position position="1"/>
    </location>
</feature>
<accession>V4BQG3</accession>
<dbReference type="GO" id="GO:0005525">
    <property type="term" value="F:GTP binding"/>
    <property type="evidence" value="ECO:0007669"/>
    <property type="project" value="UniProtKB-KW"/>
</dbReference>
<feature type="domain" description="AIG1-type G" evidence="4">
    <location>
        <begin position="1"/>
        <end position="131"/>
    </location>
</feature>
<proteinExistence type="inferred from homology"/>
<dbReference type="InterPro" id="IPR027417">
    <property type="entry name" value="P-loop_NTPase"/>
</dbReference>
<dbReference type="AlphaFoldDB" id="V4BQG3"/>
<dbReference type="Proteomes" id="UP000030746">
    <property type="component" value="Unassembled WGS sequence"/>
</dbReference>
<evidence type="ECO:0000313" key="6">
    <source>
        <dbReference type="Proteomes" id="UP000030746"/>
    </source>
</evidence>
<reference evidence="5 6" key="1">
    <citation type="journal article" date="2013" name="Nature">
        <title>Insights into bilaterian evolution from three spiralian genomes.</title>
        <authorList>
            <person name="Simakov O."/>
            <person name="Marletaz F."/>
            <person name="Cho S.J."/>
            <person name="Edsinger-Gonzales E."/>
            <person name="Havlak P."/>
            <person name="Hellsten U."/>
            <person name="Kuo D.H."/>
            <person name="Larsson T."/>
            <person name="Lv J."/>
            <person name="Arendt D."/>
            <person name="Savage R."/>
            <person name="Osoegawa K."/>
            <person name="de Jong P."/>
            <person name="Grimwood J."/>
            <person name="Chapman J.A."/>
            <person name="Shapiro H."/>
            <person name="Aerts A."/>
            <person name="Otillar R.P."/>
            <person name="Terry A.Y."/>
            <person name="Boore J.L."/>
            <person name="Grigoriev I.V."/>
            <person name="Lindberg D.R."/>
            <person name="Seaver E.C."/>
            <person name="Weisblat D.A."/>
            <person name="Putnam N.H."/>
            <person name="Rokhsar D.S."/>
        </authorList>
    </citation>
    <scope>NUCLEOTIDE SEQUENCE [LARGE SCALE GENOMIC DNA]</scope>
</reference>
<keyword evidence="2" id="KW-0547">Nucleotide-binding</keyword>
<dbReference type="InterPro" id="IPR045058">
    <property type="entry name" value="GIMA/IAN/Toc"/>
</dbReference>